<evidence type="ECO:0000256" key="1">
    <source>
        <dbReference type="PROSITE-ProRule" id="PRU00325"/>
    </source>
</evidence>
<accession>A0A6A4WD05</accession>
<dbReference type="Proteomes" id="UP000440578">
    <property type="component" value="Unassembled WGS sequence"/>
</dbReference>
<comment type="caution">
    <text evidence="4">The sequence shown here is derived from an EMBL/GenBank/DDBJ whole genome shotgun (WGS) entry which is preliminary data.</text>
</comment>
<gene>
    <name evidence="4" type="ORF">FJT64_024185</name>
</gene>
<reference evidence="4 5" key="1">
    <citation type="submission" date="2019-07" db="EMBL/GenBank/DDBJ databases">
        <title>Draft genome assembly of a fouling barnacle, Amphibalanus amphitrite (Darwin, 1854): The first reference genome for Thecostraca.</title>
        <authorList>
            <person name="Kim W."/>
        </authorList>
    </citation>
    <scope>NUCLEOTIDE SEQUENCE [LARGE SCALE GENOMIC DNA]</scope>
    <source>
        <strain evidence="4">SNU_AA5</strain>
        <tissue evidence="4">Soma without cirri and trophi</tissue>
    </source>
</reference>
<dbReference type="OrthoDB" id="6341434at2759"/>
<feature type="compositionally biased region" description="Basic and acidic residues" evidence="2">
    <location>
        <begin position="363"/>
        <end position="378"/>
    </location>
</feature>
<evidence type="ECO:0000259" key="3">
    <source>
        <dbReference type="PROSITE" id="PS50966"/>
    </source>
</evidence>
<dbReference type="GO" id="GO:0008270">
    <property type="term" value="F:zinc ion binding"/>
    <property type="evidence" value="ECO:0007669"/>
    <property type="project" value="UniProtKB-KW"/>
</dbReference>
<evidence type="ECO:0000256" key="2">
    <source>
        <dbReference type="SAM" id="MobiDB-lite"/>
    </source>
</evidence>
<dbReference type="EMBL" id="VIIS01000908">
    <property type="protein sequence ID" value="KAF0303883.1"/>
    <property type="molecule type" value="Genomic_DNA"/>
</dbReference>
<proteinExistence type="predicted"/>
<feature type="region of interest" description="Disordered" evidence="2">
    <location>
        <begin position="352"/>
        <end position="378"/>
    </location>
</feature>
<dbReference type="Pfam" id="PF04434">
    <property type="entry name" value="SWIM"/>
    <property type="match status" value="1"/>
</dbReference>
<keyword evidence="1" id="KW-0863">Zinc-finger</keyword>
<feature type="domain" description="SWIM-type" evidence="3">
    <location>
        <begin position="170"/>
        <end position="223"/>
    </location>
</feature>
<dbReference type="PROSITE" id="PS50966">
    <property type="entry name" value="ZF_SWIM"/>
    <property type="match status" value="1"/>
</dbReference>
<keyword evidence="1" id="KW-0479">Metal-binding</keyword>
<keyword evidence="5" id="KW-1185">Reference proteome</keyword>
<sequence>MVARQEAYDALWGIMHEAEEAKAVAAAKAVADSLLSHANTREFGRYFRATWLECVPKWTLGRRDAAGVSTNMHVEAFHRVLKYQYLEGRVNKRVDKCIAALLKFADDQMVTMARRQLWQARSLHGEEIAKRHATAAELVRSQQAAVSPVTDSLLPAWEVRCGAGDSSRSYRVEQEHRQCPEIGCQQRCHECRACVHHLRCSCPDWTGHKLMCKHIHAACLLVDGLSSQLTVPDPQRPDSPPEVVDEPPPPPPPSRPADKQRALAELAAVSARLAAVPEGAGALFAAAIVKIGELNQLVAAVPQADHVSSEQLGDTLNRPWNARIVPQPCFRSRRAKRPRVAPSAVHADSAAASELVTSLSHGDSGRERVPQVHQDHTY</sequence>
<dbReference type="InterPro" id="IPR007527">
    <property type="entry name" value="Znf_SWIM"/>
</dbReference>
<evidence type="ECO:0000313" key="4">
    <source>
        <dbReference type="EMBL" id="KAF0303883.1"/>
    </source>
</evidence>
<feature type="region of interest" description="Disordered" evidence="2">
    <location>
        <begin position="230"/>
        <end position="259"/>
    </location>
</feature>
<name>A0A6A4WD05_AMPAM</name>
<organism evidence="4 5">
    <name type="scientific">Amphibalanus amphitrite</name>
    <name type="common">Striped barnacle</name>
    <name type="synonym">Balanus amphitrite</name>
    <dbReference type="NCBI Taxonomy" id="1232801"/>
    <lineage>
        <taxon>Eukaryota</taxon>
        <taxon>Metazoa</taxon>
        <taxon>Ecdysozoa</taxon>
        <taxon>Arthropoda</taxon>
        <taxon>Crustacea</taxon>
        <taxon>Multicrustacea</taxon>
        <taxon>Cirripedia</taxon>
        <taxon>Thoracica</taxon>
        <taxon>Thoracicalcarea</taxon>
        <taxon>Balanomorpha</taxon>
        <taxon>Balanoidea</taxon>
        <taxon>Balanidae</taxon>
        <taxon>Amphibalaninae</taxon>
        <taxon>Amphibalanus</taxon>
    </lineage>
</organism>
<dbReference type="AlphaFoldDB" id="A0A6A4WD05"/>
<keyword evidence="1" id="KW-0862">Zinc</keyword>
<protein>
    <recommendedName>
        <fullName evidence="3">SWIM-type domain-containing protein</fullName>
    </recommendedName>
</protein>
<evidence type="ECO:0000313" key="5">
    <source>
        <dbReference type="Proteomes" id="UP000440578"/>
    </source>
</evidence>
<feature type="compositionally biased region" description="Pro residues" evidence="2">
    <location>
        <begin position="246"/>
        <end position="255"/>
    </location>
</feature>